<dbReference type="SUPFAM" id="SSF46785">
    <property type="entry name" value="Winged helix' DNA-binding domain"/>
    <property type="match status" value="1"/>
</dbReference>
<dbReference type="Proteomes" id="UP000029577">
    <property type="component" value="Unassembled WGS sequence"/>
</dbReference>
<dbReference type="PANTHER" id="PTHR30537">
    <property type="entry name" value="HTH-TYPE TRANSCRIPTIONAL REGULATOR"/>
    <property type="match status" value="1"/>
</dbReference>
<dbReference type="InterPro" id="IPR036388">
    <property type="entry name" value="WH-like_DNA-bd_sf"/>
</dbReference>
<protein>
    <submittedName>
        <fullName evidence="6">LysR family transcriptional regulator</fullName>
    </submittedName>
</protein>
<feature type="domain" description="HTH lysR-type" evidence="5">
    <location>
        <begin position="3"/>
        <end position="60"/>
    </location>
</feature>
<dbReference type="SUPFAM" id="SSF53850">
    <property type="entry name" value="Periplasmic binding protein-like II"/>
    <property type="match status" value="1"/>
</dbReference>
<dbReference type="PROSITE" id="PS50931">
    <property type="entry name" value="HTH_LYSR"/>
    <property type="match status" value="1"/>
</dbReference>
<dbReference type="RefSeq" id="WP_038017722.1">
    <property type="nucleotide sequence ID" value="NZ_JPKR02000004.1"/>
</dbReference>
<organism evidence="6 7">
    <name type="scientific">Tatumella morbirosei</name>
    <dbReference type="NCBI Taxonomy" id="642227"/>
    <lineage>
        <taxon>Bacteria</taxon>
        <taxon>Pseudomonadati</taxon>
        <taxon>Pseudomonadota</taxon>
        <taxon>Gammaproteobacteria</taxon>
        <taxon>Enterobacterales</taxon>
        <taxon>Erwiniaceae</taxon>
        <taxon>Tatumella</taxon>
    </lineage>
</organism>
<reference evidence="6" key="1">
    <citation type="submission" date="2014-12" db="EMBL/GenBank/DDBJ databases">
        <title>The draft genome of the Tatumella morbirosei type strain, LMG23360T isolated from pineapple rot.</title>
        <authorList>
            <person name="Smits T.H."/>
            <person name="Palmer M."/>
            <person name="Venter S.N."/>
            <person name="Duffy B."/>
            <person name="Steenkamp E.T."/>
            <person name="Chan W.Y."/>
            <person name="Coutinho T.A."/>
            <person name="Coetzee M.P."/>
            <person name="De Maayer P."/>
        </authorList>
    </citation>
    <scope>NUCLEOTIDE SEQUENCE [LARGE SCALE GENOMIC DNA]</scope>
    <source>
        <strain evidence="6">LMG 23360</strain>
    </source>
</reference>
<dbReference type="AlphaFoldDB" id="A0A095TE42"/>
<comment type="similarity">
    <text evidence="1">Belongs to the LysR transcriptional regulatory family.</text>
</comment>
<dbReference type="GO" id="GO:0006351">
    <property type="term" value="P:DNA-templated transcription"/>
    <property type="evidence" value="ECO:0007669"/>
    <property type="project" value="TreeGrafter"/>
</dbReference>
<comment type="caution">
    <text evidence="6">The sequence shown here is derived from an EMBL/GenBank/DDBJ whole genome shotgun (WGS) entry which is preliminary data.</text>
</comment>
<proteinExistence type="inferred from homology"/>
<dbReference type="GO" id="GO:0003700">
    <property type="term" value="F:DNA-binding transcription factor activity"/>
    <property type="evidence" value="ECO:0007669"/>
    <property type="project" value="InterPro"/>
</dbReference>
<dbReference type="Gene3D" id="1.10.10.10">
    <property type="entry name" value="Winged helix-like DNA-binding domain superfamily/Winged helix DNA-binding domain"/>
    <property type="match status" value="1"/>
</dbReference>
<dbReference type="eggNOG" id="COG0583">
    <property type="taxonomic scope" value="Bacteria"/>
</dbReference>
<sequence length="308" mass="34521">MKVTLEDMRIWVAVADSGSITAAATQLAMTVSSVSRSLSRLEIKLDTTLMLRTTRRMALTSEGELFLQRARQILASVASAEDELAVRRETPSGRLRINTAPSFMQHVIVPLLGGFISRYPQIDPELTTDDLPIDLLEQQTDIAIRMGALQDSRINARILGYSPLRLFASPDYLRRYGIPEQTEQLADHRTLGFTQPVVHNHWPVFNHRQEFIQITPTLRASSGETLLQLAIAGQGIARLSDFASKVAVREGRLVPILEQEIQSMLLPVHALYYRNTALAVRIRCFLDYLQQAVIEHDLLLPPSATTKN</sequence>
<dbReference type="PANTHER" id="PTHR30537:SF20">
    <property type="entry name" value="TRANSCRIPTIONAL REGULATORY PROTEIN"/>
    <property type="match status" value="1"/>
</dbReference>
<dbReference type="InterPro" id="IPR036390">
    <property type="entry name" value="WH_DNA-bd_sf"/>
</dbReference>
<dbReference type="Pfam" id="PF03466">
    <property type="entry name" value="LysR_substrate"/>
    <property type="match status" value="1"/>
</dbReference>
<dbReference type="STRING" id="642227.HA49_05690"/>
<gene>
    <name evidence="6" type="ORF">HA49_05690</name>
</gene>
<dbReference type="FunFam" id="1.10.10.10:FF:000001">
    <property type="entry name" value="LysR family transcriptional regulator"/>
    <property type="match status" value="1"/>
</dbReference>
<keyword evidence="4" id="KW-0804">Transcription</keyword>
<dbReference type="InterPro" id="IPR005119">
    <property type="entry name" value="LysR_subst-bd"/>
</dbReference>
<dbReference type="InterPro" id="IPR000847">
    <property type="entry name" value="LysR_HTH_N"/>
</dbReference>
<evidence type="ECO:0000256" key="4">
    <source>
        <dbReference type="ARBA" id="ARBA00023163"/>
    </source>
</evidence>
<keyword evidence="2" id="KW-0805">Transcription regulation</keyword>
<keyword evidence="7" id="KW-1185">Reference proteome</keyword>
<dbReference type="Pfam" id="PF00126">
    <property type="entry name" value="HTH_1"/>
    <property type="match status" value="1"/>
</dbReference>
<dbReference type="InterPro" id="IPR058163">
    <property type="entry name" value="LysR-type_TF_proteobact-type"/>
</dbReference>
<accession>A0A095TE42</accession>
<dbReference type="GO" id="GO:0043565">
    <property type="term" value="F:sequence-specific DNA binding"/>
    <property type="evidence" value="ECO:0007669"/>
    <property type="project" value="TreeGrafter"/>
</dbReference>
<evidence type="ECO:0000313" key="6">
    <source>
        <dbReference type="EMBL" id="KGD74804.1"/>
    </source>
</evidence>
<evidence type="ECO:0000256" key="2">
    <source>
        <dbReference type="ARBA" id="ARBA00023015"/>
    </source>
</evidence>
<dbReference type="Gene3D" id="3.40.190.290">
    <property type="match status" value="1"/>
</dbReference>
<evidence type="ECO:0000256" key="3">
    <source>
        <dbReference type="ARBA" id="ARBA00023125"/>
    </source>
</evidence>
<keyword evidence="3" id="KW-0238">DNA-binding</keyword>
<evidence type="ECO:0000256" key="1">
    <source>
        <dbReference type="ARBA" id="ARBA00009437"/>
    </source>
</evidence>
<evidence type="ECO:0000313" key="7">
    <source>
        <dbReference type="Proteomes" id="UP000029577"/>
    </source>
</evidence>
<evidence type="ECO:0000259" key="5">
    <source>
        <dbReference type="PROSITE" id="PS50931"/>
    </source>
</evidence>
<name>A0A095TE42_9GAMM</name>
<dbReference type="OrthoDB" id="9786526at2"/>
<dbReference type="EMBL" id="JPKR02000004">
    <property type="protein sequence ID" value="KGD74804.1"/>
    <property type="molecule type" value="Genomic_DNA"/>
</dbReference>